<accession>I2B673</accession>
<gene>
    <name evidence="1" type="ordered locus">EBL_c09120</name>
</gene>
<name>I2B673_SHIBC</name>
<dbReference type="KEGG" id="ebt:EBL_c09120"/>
<dbReference type="Proteomes" id="UP000001955">
    <property type="component" value="Chromosome"/>
</dbReference>
<protein>
    <submittedName>
        <fullName evidence="1">Uncharacterized protein</fullName>
    </submittedName>
</protein>
<evidence type="ECO:0000313" key="2">
    <source>
        <dbReference type="Proteomes" id="UP000001955"/>
    </source>
</evidence>
<proteinExistence type="predicted"/>
<reference evidence="1 2" key="1">
    <citation type="journal article" date="2012" name="J. Bacteriol.">
        <title>Complete genome sequence of the B12-producing Shimwellia blattae strain DSM 4481, isolated from a cockroach.</title>
        <authorList>
            <person name="Brzuszkiewicz E."/>
            <person name="Waschkowitz T."/>
            <person name="Wiezer A."/>
            <person name="Daniel R."/>
        </authorList>
    </citation>
    <scope>NUCLEOTIDE SEQUENCE [LARGE SCALE GENOMIC DNA]</scope>
    <source>
        <strain evidence="2">ATCC 29907 / DSM 4481 / JCM 1650 / NBRC 105725 / CDC 9005-74</strain>
    </source>
</reference>
<organism evidence="1 2">
    <name type="scientific">Shimwellia blattae (strain ATCC 29907 / DSM 4481 / JCM 1650 / NBRC 105725 / CDC 9005-74)</name>
    <name type="common">Escherichia blattae</name>
    <dbReference type="NCBI Taxonomy" id="630626"/>
    <lineage>
        <taxon>Bacteria</taxon>
        <taxon>Pseudomonadati</taxon>
        <taxon>Pseudomonadota</taxon>
        <taxon>Gammaproteobacteria</taxon>
        <taxon>Enterobacterales</taxon>
        <taxon>Enterobacteriaceae</taxon>
        <taxon>Shimwellia</taxon>
    </lineage>
</organism>
<keyword evidence="2" id="KW-1185">Reference proteome</keyword>
<dbReference type="HOGENOM" id="CLU_3424949_0_0_6"/>
<dbReference type="EMBL" id="CP001560">
    <property type="protein sequence ID" value="AFJ46027.1"/>
    <property type="molecule type" value="Genomic_DNA"/>
</dbReference>
<dbReference type="STRING" id="630626.EBL_c09120"/>
<sequence>MLGYMASVIFHQDDKYIDKYRK</sequence>
<evidence type="ECO:0000313" key="1">
    <source>
        <dbReference type="EMBL" id="AFJ46027.1"/>
    </source>
</evidence>
<dbReference type="AlphaFoldDB" id="I2B673"/>